<evidence type="ECO:0000256" key="6">
    <source>
        <dbReference type="ARBA" id="ARBA00031361"/>
    </source>
</evidence>
<evidence type="ECO:0000256" key="7">
    <source>
        <dbReference type="ARBA" id="ARBA00031617"/>
    </source>
</evidence>
<evidence type="ECO:0000256" key="9">
    <source>
        <dbReference type="SAM" id="Coils"/>
    </source>
</evidence>
<feature type="coiled-coil region" evidence="9">
    <location>
        <begin position="2"/>
        <end position="85"/>
    </location>
</feature>
<keyword evidence="4" id="KW-0694">RNA-binding</keyword>
<keyword evidence="12" id="KW-1185">Reference proteome</keyword>
<dbReference type="InterPro" id="IPR040024">
    <property type="entry name" value="PPP1R21"/>
</dbReference>
<dbReference type="Pfam" id="PF10212">
    <property type="entry name" value="PPP1R21_helical"/>
    <property type="match status" value="1"/>
</dbReference>
<feature type="coiled-coil region" evidence="9">
    <location>
        <begin position="162"/>
        <end position="203"/>
    </location>
</feature>
<dbReference type="GeneTree" id="ENSGT00390000006820"/>
<dbReference type="Proteomes" id="UP000694388">
    <property type="component" value="Unplaced"/>
</dbReference>
<sequence length="777" mass="89008">MAGDLQARYQKLAQEYSKLRAQNQVLKKAVLDEKEAAVGVKEQLKGKEQTVRRIEQEMESLTFRNQQLTKRVELLQTELETVETSARKGKAKVAEVTALDLTDQRCVFDEDLKKKIEENERLHKQVFEGEELRLRVESELRSKLSEIEAVAAGHNGMVEAMRLRQQENVERLQQDKARLEARVQALEKEAIEQRLRADEWQQELGSLRTQLISQLAESDCLIQEKIAFNDTCFPEYNSLNVPAHDRNHQHKAREVTERAHDLVKDLVAALLNFHTYTEQRSLIYPVDSSMDVISAVNQRFCHHLHENASHVRPIERSLWQLLESITEDSMTTLETATLLKVFSDSFATYVSYLAKLLPYQLKSLDEECMSPLCTTALRARNRDLQKDLAALTTAFQKVHCYISLLALPNTSPAELHPDNHSVVFTKLAEALHSLHQAVEELSRHYALKVSLEHELPTASQKLRTTDECVISSILALTNVTKKVATFFTSNMDFFSRPETSWAGGRQGRAKCFVPEECTLRYRKHAANYIRSLQKSRPESVPYEEALSDRHILLSSTESQEALVQQLQQSQQTVIRLEQEKEHWQLECQLIQARLSRELQEHLRNLRSDSRIGVPDGAPMELCLEGGEREGDRDKTQDAARMVGKFPNIETNGTGSEKESREQLIKKYYAKRIAELTLQLQLADSKAVHFHAECRALSKRLALTDKNQQALHKELALSKDCLSQLQDEFTTTRRSYEDQLSTMSDHLCGVNDTLAKQREEIDALKQCSKVSSRKSRNR</sequence>
<dbReference type="Pfam" id="PF10205">
    <property type="entry name" value="KLRAQ"/>
    <property type="match status" value="1"/>
</dbReference>
<evidence type="ECO:0000259" key="10">
    <source>
        <dbReference type="SMART" id="SM01254"/>
    </source>
</evidence>
<dbReference type="GO" id="GO:0016020">
    <property type="term" value="C:membrane"/>
    <property type="evidence" value="ECO:0007669"/>
    <property type="project" value="TreeGrafter"/>
</dbReference>
<dbReference type="GO" id="GO:0003723">
    <property type="term" value="F:RNA binding"/>
    <property type="evidence" value="ECO:0007669"/>
    <property type="project" value="UniProtKB-KW"/>
</dbReference>
<reference evidence="11" key="1">
    <citation type="submission" date="2025-08" db="UniProtKB">
        <authorList>
            <consortium name="Ensembl"/>
        </authorList>
    </citation>
    <scope>IDENTIFICATION</scope>
</reference>
<reference evidence="11" key="2">
    <citation type="submission" date="2025-09" db="UniProtKB">
        <authorList>
            <consortium name="Ensembl"/>
        </authorList>
    </citation>
    <scope>IDENTIFICATION</scope>
</reference>
<dbReference type="SMART" id="SM01254">
    <property type="entry name" value="KLRAQ"/>
    <property type="match status" value="1"/>
</dbReference>
<dbReference type="InterPro" id="IPR019343">
    <property type="entry name" value="PPP1R21_N"/>
</dbReference>
<dbReference type="AlphaFoldDB" id="A0A8C4QEP0"/>
<accession>A0A8C4QEP0</accession>
<evidence type="ECO:0000256" key="5">
    <source>
        <dbReference type="ARBA" id="ARBA00023054"/>
    </source>
</evidence>
<dbReference type="Ensembl" id="ENSEBUT00000014183.1">
    <property type="protein sequence ID" value="ENSEBUP00000013607.1"/>
    <property type="gene ID" value="ENSEBUG00000008587.1"/>
</dbReference>
<evidence type="ECO:0000256" key="1">
    <source>
        <dbReference type="ARBA" id="ARBA00004412"/>
    </source>
</evidence>
<evidence type="ECO:0000313" key="12">
    <source>
        <dbReference type="Proteomes" id="UP000694388"/>
    </source>
</evidence>
<dbReference type="InterPro" id="IPR019348">
    <property type="entry name" value="PPP1R21_six_helix"/>
</dbReference>
<feature type="coiled-coil region" evidence="9">
    <location>
        <begin position="559"/>
        <end position="593"/>
    </location>
</feature>
<dbReference type="PANTHER" id="PTHR21448">
    <property type="entry name" value="SMOOTH MUSCLE MYOSIN HEAVY CHAIN-RELATED"/>
    <property type="match status" value="1"/>
</dbReference>
<feature type="domain" description="Protein phosphatase 1 regulatory subunit 21 N-terminal" evidence="10">
    <location>
        <begin position="10"/>
        <end position="112"/>
    </location>
</feature>
<evidence type="ECO:0000256" key="4">
    <source>
        <dbReference type="ARBA" id="ARBA00022884"/>
    </source>
</evidence>
<keyword evidence="5 9" id="KW-0175">Coiled coil</keyword>
<evidence type="ECO:0000256" key="2">
    <source>
        <dbReference type="ARBA" id="ARBA00020102"/>
    </source>
</evidence>
<organism evidence="11 12">
    <name type="scientific">Eptatretus burgeri</name>
    <name type="common">Inshore hagfish</name>
    <dbReference type="NCBI Taxonomy" id="7764"/>
    <lineage>
        <taxon>Eukaryota</taxon>
        <taxon>Metazoa</taxon>
        <taxon>Chordata</taxon>
        <taxon>Craniata</taxon>
        <taxon>Vertebrata</taxon>
        <taxon>Cyclostomata</taxon>
        <taxon>Myxini</taxon>
        <taxon>Myxiniformes</taxon>
        <taxon>Myxinidae</taxon>
        <taxon>Eptatretinae</taxon>
        <taxon>Eptatretus</taxon>
    </lineage>
</organism>
<evidence type="ECO:0000313" key="11">
    <source>
        <dbReference type="Ensembl" id="ENSEBUP00000013607.1"/>
    </source>
</evidence>
<dbReference type="GO" id="GO:0005769">
    <property type="term" value="C:early endosome"/>
    <property type="evidence" value="ECO:0007669"/>
    <property type="project" value="UniProtKB-SubCell"/>
</dbReference>
<comment type="subcellular location">
    <subcellularLocation>
        <location evidence="1">Early endosome</location>
    </subcellularLocation>
</comment>
<dbReference type="InterPro" id="IPR049372">
    <property type="entry name" value="PPP1R21_C"/>
</dbReference>
<evidence type="ECO:0000256" key="8">
    <source>
        <dbReference type="ARBA" id="ARBA00044824"/>
    </source>
</evidence>
<keyword evidence="3" id="KW-0967">Endosome</keyword>
<proteinExistence type="predicted"/>
<dbReference type="PANTHER" id="PTHR21448:SF0">
    <property type="entry name" value="PROTEIN PHOSPHATASE 1 REGULATORY SUBUNIT 21"/>
    <property type="match status" value="1"/>
</dbReference>
<evidence type="ECO:0000256" key="3">
    <source>
        <dbReference type="ARBA" id="ARBA00022753"/>
    </source>
</evidence>
<protein>
    <recommendedName>
        <fullName evidence="2">Protein phosphatase 1 regulatory subunit 21</fullName>
    </recommendedName>
    <alternativeName>
        <fullName evidence="7">Coiled-coil domain-containing protein 128</fullName>
    </alternativeName>
    <alternativeName>
        <fullName evidence="8">Ferry endosomal RAB5 effector complex subunit 2</fullName>
    </alternativeName>
    <alternativeName>
        <fullName evidence="6">KLRAQ motif-containing protein 1</fullName>
    </alternativeName>
</protein>
<name>A0A8C4QEP0_EPTBU</name>
<dbReference type="Pfam" id="PF21636">
    <property type="entry name" value="PPP1R21_C"/>
    <property type="match status" value="1"/>
</dbReference>